<dbReference type="InterPro" id="IPR000014">
    <property type="entry name" value="PAS"/>
</dbReference>
<feature type="domain" description="Histidine kinase" evidence="12">
    <location>
        <begin position="566"/>
        <end position="786"/>
    </location>
</feature>
<feature type="domain" description="PAC" evidence="14">
    <location>
        <begin position="501"/>
        <end position="553"/>
    </location>
</feature>
<evidence type="ECO:0000256" key="4">
    <source>
        <dbReference type="ARBA" id="ARBA00022475"/>
    </source>
</evidence>
<evidence type="ECO:0000256" key="9">
    <source>
        <dbReference type="ARBA" id="ARBA00022989"/>
    </source>
</evidence>
<dbReference type="InterPro" id="IPR005467">
    <property type="entry name" value="His_kinase_dom"/>
</dbReference>
<dbReference type="Pfam" id="PF00072">
    <property type="entry name" value="Response_reg"/>
    <property type="match status" value="1"/>
</dbReference>
<gene>
    <name evidence="16" type="ORF">CCC_02517</name>
</gene>
<evidence type="ECO:0000259" key="13">
    <source>
        <dbReference type="PROSITE" id="PS50110"/>
    </source>
</evidence>
<dbReference type="PROSITE" id="PS50109">
    <property type="entry name" value="HIS_KIN"/>
    <property type="match status" value="1"/>
</dbReference>
<dbReference type="InterPro" id="IPR003661">
    <property type="entry name" value="HisK_dim/P_dom"/>
</dbReference>
<proteinExistence type="predicted"/>
<dbReference type="InterPro" id="IPR033480">
    <property type="entry name" value="sCache_2"/>
</dbReference>
<evidence type="ECO:0000256" key="6">
    <source>
        <dbReference type="ARBA" id="ARBA00022679"/>
    </source>
</evidence>
<dbReference type="AlphaFoldDB" id="A0A0C2UC42"/>
<dbReference type="Gene3D" id="3.40.50.2300">
    <property type="match status" value="1"/>
</dbReference>
<keyword evidence="9" id="KW-1133">Transmembrane helix</keyword>
<evidence type="ECO:0000313" key="16">
    <source>
        <dbReference type="EMBL" id="KIL99067.1"/>
    </source>
</evidence>
<evidence type="ECO:0000259" key="12">
    <source>
        <dbReference type="PROSITE" id="PS50109"/>
    </source>
</evidence>
<comment type="caution">
    <text evidence="16">The sequence shown here is derived from an EMBL/GenBank/DDBJ whole genome shotgun (WGS) entry which is preliminary data.</text>
</comment>
<dbReference type="InterPro" id="IPR036890">
    <property type="entry name" value="HATPase_C_sf"/>
</dbReference>
<organism evidence="16 17">
    <name type="scientific">Paramagnetospirillum magnetotacticum MS-1</name>
    <dbReference type="NCBI Taxonomy" id="272627"/>
    <lineage>
        <taxon>Bacteria</taxon>
        <taxon>Pseudomonadati</taxon>
        <taxon>Pseudomonadota</taxon>
        <taxon>Alphaproteobacteria</taxon>
        <taxon>Rhodospirillales</taxon>
        <taxon>Magnetospirillaceae</taxon>
        <taxon>Paramagnetospirillum</taxon>
    </lineage>
</organism>
<keyword evidence="6" id="KW-0808">Transferase</keyword>
<reference evidence="16 17" key="1">
    <citation type="submission" date="2015-01" db="EMBL/GenBank/DDBJ databases">
        <title>Genome Sequence of Magnetospirillum magnetotacticum Strain MS-1.</title>
        <authorList>
            <person name="Marinov G.K."/>
            <person name="Smalley M.D."/>
            <person name="DeSalvo G."/>
        </authorList>
    </citation>
    <scope>NUCLEOTIDE SEQUENCE [LARGE SCALE GENOMIC DNA]</scope>
    <source>
        <strain evidence="16 17">MS-1</strain>
    </source>
</reference>
<dbReference type="CDD" id="cd06225">
    <property type="entry name" value="HAMP"/>
    <property type="match status" value="1"/>
</dbReference>
<dbReference type="PROSITE" id="PS50110">
    <property type="entry name" value="RESPONSE_REGULATORY"/>
    <property type="match status" value="1"/>
</dbReference>
<dbReference type="CDD" id="cd00082">
    <property type="entry name" value="HisKA"/>
    <property type="match status" value="1"/>
</dbReference>
<dbReference type="SMART" id="SM00387">
    <property type="entry name" value="HATPase_c"/>
    <property type="match status" value="1"/>
</dbReference>
<dbReference type="SUPFAM" id="SSF47384">
    <property type="entry name" value="Homodimeric domain of signal transducing histidine kinase"/>
    <property type="match status" value="1"/>
</dbReference>
<dbReference type="STRING" id="272627.CCC_02517"/>
<dbReference type="PANTHER" id="PTHR43065">
    <property type="entry name" value="SENSOR HISTIDINE KINASE"/>
    <property type="match status" value="1"/>
</dbReference>
<feature type="domain" description="HAMP" evidence="15">
    <location>
        <begin position="361"/>
        <end position="413"/>
    </location>
</feature>
<dbReference type="GO" id="GO:0005886">
    <property type="term" value="C:plasma membrane"/>
    <property type="evidence" value="ECO:0007669"/>
    <property type="project" value="UniProtKB-SubCell"/>
</dbReference>
<dbReference type="EC" id="2.7.13.3" evidence="3"/>
<evidence type="ECO:0000313" key="17">
    <source>
        <dbReference type="Proteomes" id="UP000031971"/>
    </source>
</evidence>
<protein>
    <recommendedName>
        <fullName evidence="3">histidine kinase</fullName>
        <ecNumber evidence="3">2.7.13.3</ecNumber>
    </recommendedName>
</protein>
<dbReference type="SUPFAM" id="SSF158472">
    <property type="entry name" value="HAMP domain-like"/>
    <property type="match status" value="1"/>
</dbReference>
<keyword evidence="4" id="KW-1003">Cell membrane</keyword>
<dbReference type="InterPro" id="IPR004358">
    <property type="entry name" value="Sig_transdc_His_kin-like_C"/>
</dbReference>
<dbReference type="InterPro" id="IPR011006">
    <property type="entry name" value="CheY-like_superfamily"/>
</dbReference>
<name>A0A0C2UC42_PARME</name>
<dbReference type="InterPro" id="IPR003660">
    <property type="entry name" value="HAMP_dom"/>
</dbReference>
<dbReference type="InterPro" id="IPR013656">
    <property type="entry name" value="PAS_4"/>
</dbReference>
<dbReference type="NCBIfam" id="TIGR00229">
    <property type="entry name" value="sensory_box"/>
    <property type="match status" value="1"/>
</dbReference>
<dbReference type="SUPFAM" id="SSF55874">
    <property type="entry name" value="ATPase domain of HSP90 chaperone/DNA topoisomerase II/histidine kinase"/>
    <property type="match status" value="1"/>
</dbReference>
<dbReference type="PROSITE" id="PS50113">
    <property type="entry name" value="PAC"/>
    <property type="match status" value="1"/>
</dbReference>
<keyword evidence="8 16" id="KW-0418">Kinase</keyword>
<dbReference type="Pfam" id="PF08448">
    <property type="entry name" value="PAS_4"/>
    <property type="match status" value="1"/>
</dbReference>
<comment type="subcellular location">
    <subcellularLocation>
        <location evidence="2">Cell membrane</location>
        <topology evidence="2">Multi-pass membrane protein</topology>
    </subcellularLocation>
</comment>
<dbReference type="Pfam" id="PF00512">
    <property type="entry name" value="HisKA"/>
    <property type="match status" value="1"/>
</dbReference>
<dbReference type="GO" id="GO:0000155">
    <property type="term" value="F:phosphorelay sensor kinase activity"/>
    <property type="evidence" value="ECO:0007669"/>
    <property type="project" value="InterPro"/>
</dbReference>
<evidence type="ECO:0000256" key="1">
    <source>
        <dbReference type="ARBA" id="ARBA00000085"/>
    </source>
</evidence>
<dbReference type="InterPro" id="IPR001789">
    <property type="entry name" value="Sig_transdc_resp-reg_receiver"/>
</dbReference>
<dbReference type="InterPro" id="IPR036097">
    <property type="entry name" value="HisK_dim/P_sf"/>
</dbReference>
<feature type="domain" description="Response regulatory" evidence="13">
    <location>
        <begin position="808"/>
        <end position="919"/>
    </location>
</feature>
<dbReference type="OrthoDB" id="9796100at2"/>
<evidence type="ECO:0000256" key="10">
    <source>
        <dbReference type="ARBA" id="ARBA00023136"/>
    </source>
</evidence>
<dbReference type="InterPro" id="IPR035965">
    <property type="entry name" value="PAS-like_dom_sf"/>
</dbReference>
<dbReference type="SUPFAM" id="SSF52172">
    <property type="entry name" value="CheY-like"/>
    <property type="match status" value="1"/>
</dbReference>
<dbReference type="PRINTS" id="PR00344">
    <property type="entry name" value="BCTRLSENSOR"/>
</dbReference>
<evidence type="ECO:0000256" key="7">
    <source>
        <dbReference type="ARBA" id="ARBA00022692"/>
    </source>
</evidence>
<dbReference type="EMBL" id="JXSL01000027">
    <property type="protein sequence ID" value="KIL99067.1"/>
    <property type="molecule type" value="Genomic_DNA"/>
</dbReference>
<dbReference type="SUPFAM" id="SSF55785">
    <property type="entry name" value="PYP-like sensor domain (PAS domain)"/>
    <property type="match status" value="1"/>
</dbReference>
<dbReference type="Gene3D" id="3.30.565.10">
    <property type="entry name" value="Histidine kinase-like ATPase, C-terminal domain"/>
    <property type="match status" value="1"/>
</dbReference>
<comment type="catalytic activity">
    <reaction evidence="1">
        <text>ATP + protein L-histidine = ADP + protein N-phospho-L-histidine.</text>
        <dbReference type="EC" id="2.7.13.3"/>
    </reaction>
</comment>
<dbReference type="Gene3D" id="1.10.287.130">
    <property type="match status" value="1"/>
</dbReference>
<evidence type="ECO:0000256" key="5">
    <source>
        <dbReference type="ARBA" id="ARBA00022553"/>
    </source>
</evidence>
<dbReference type="Pfam" id="PF08269">
    <property type="entry name" value="dCache_2"/>
    <property type="match status" value="1"/>
</dbReference>
<evidence type="ECO:0000256" key="11">
    <source>
        <dbReference type="PROSITE-ProRule" id="PRU00169"/>
    </source>
</evidence>
<dbReference type="PROSITE" id="PS50885">
    <property type="entry name" value="HAMP"/>
    <property type="match status" value="1"/>
</dbReference>
<keyword evidence="7" id="KW-0812">Transmembrane</keyword>
<evidence type="ECO:0000259" key="14">
    <source>
        <dbReference type="PROSITE" id="PS50113"/>
    </source>
</evidence>
<dbReference type="SMART" id="SM00304">
    <property type="entry name" value="HAMP"/>
    <property type="match status" value="1"/>
</dbReference>
<dbReference type="Gene3D" id="3.30.450.20">
    <property type="entry name" value="PAS domain"/>
    <property type="match status" value="3"/>
</dbReference>
<dbReference type="PANTHER" id="PTHR43065:SF42">
    <property type="entry name" value="TWO-COMPONENT SENSOR PPRA"/>
    <property type="match status" value="1"/>
</dbReference>
<dbReference type="SMART" id="SM00448">
    <property type="entry name" value="REC"/>
    <property type="match status" value="1"/>
</dbReference>
<dbReference type="InterPro" id="IPR004010">
    <property type="entry name" value="Double_Cache_2"/>
</dbReference>
<evidence type="ECO:0000259" key="15">
    <source>
        <dbReference type="PROSITE" id="PS50885"/>
    </source>
</evidence>
<evidence type="ECO:0000256" key="8">
    <source>
        <dbReference type="ARBA" id="ARBA00022777"/>
    </source>
</evidence>
<dbReference type="Proteomes" id="UP000031971">
    <property type="component" value="Unassembled WGS sequence"/>
</dbReference>
<dbReference type="Gene3D" id="6.10.340.10">
    <property type="match status" value="1"/>
</dbReference>
<dbReference type="Pfam" id="PF00672">
    <property type="entry name" value="HAMP"/>
    <property type="match status" value="1"/>
</dbReference>
<keyword evidence="10" id="KW-0472">Membrane</keyword>
<keyword evidence="17" id="KW-1185">Reference proteome</keyword>
<evidence type="ECO:0000256" key="3">
    <source>
        <dbReference type="ARBA" id="ARBA00012438"/>
    </source>
</evidence>
<dbReference type="Pfam" id="PF02518">
    <property type="entry name" value="HATPase_c"/>
    <property type="match status" value="1"/>
</dbReference>
<accession>A0A0C2UC42</accession>
<dbReference type="RefSeq" id="WP_009868245.1">
    <property type="nucleotide sequence ID" value="NZ_JXSL01000027.1"/>
</dbReference>
<feature type="modified residue" description="4-aspartylphosphate" evidence="11">
    <location>
        <position position="858"/>
    </location>
</feature>
<sequence>MIRSRLFFRLFSAILAAVALFAAAIYAFSVPLIEEKAYEIELNASRTILDNVFVMTGKIDVSLEDRRAMTVESYKAQLKNVVSLAASYLEHVFARADRGEISEAEARRLAFDGLRAFKWGNNDYIWVTDYNSVIRSHPDPEFQGRDASRVQGSDGRAILPTIIAIARNKGEGFHTYPWQRLGESKTSEKLSYFIDMPNRGLVIGTGAYLDDIDREVERRKAEAVEDLRQALRNIRIARTGYVYIFDAAKTMIIHPNANIEGQAFGTRVDPATGRRIADELMEAADSDRPLTYLWDKPSDPGNYAYEKISWVRHFKGFDWYIASSVYVDELKRSSAVLGNRLVTIALAFLVVAAALGYLAVDWLTRPLNRLAETAEQVQAGNLDAQSGIRRDDEIGLLAEALDGMVRRVKDDILTLDSRVQERTMELEEAETRRRLILDAIPAAIAYLGRDEVIRFVNRGWADLVRQDTANLIGSSLRSAIGRFAHNAIQPHMERTWAGEEVSFEYSFPHPDGHVVTTKNILIPQLAANGTVSAMFVLALDITAEKATEGQLMEAQRMKAVGQLSGGLAHDFNNLLSVILGNLAAARDRYGEVEGLDSYLEPAVRASRRGADITSRLLAFSRQQPLKPQPVDVSALVREVSVLLSRSLPSSVTITIPDEGGECWAIADANQLENALINLALNARDAMPDGGRLEMDVRLRTVTDPLTFDEKVEPDDYLEIRVSDSGEGFALEAMTRAFEPFFTTKRLGSGLGLSMVYGFVKQSKGYIALDSRLGVGSTVTILLPRAAPVALEAEEDSTPLSPSRWQGQLALIAEDDADVRAVLRGQLVDLGFSVVEAESGDEAADLFGQIEGLSLVVSDIVMPGMSGIELAERIRAERPAIRVILISGFSFDTSPEADDLVILRKPWDRSDLAAAVARTTEPSDAA</sequence>
<dbReference type="SMART" id="SM01049">
    <property type="entry name" value="Cache_2"/>
    <property type="match status" value="2"/>
</dbReference>
<dbReference type="InterPro" id="IPR003594">
    <property type="entry name" value="HATPase_dom"/>
</dbReference>
<dbReference type="InterPro" id="IPR000700">
    <property type="entry name" value="PAS-assoc_C"/>
</dbReference>
<evidence type="ECO:0000256" key="2">
    <source>
        <dbReference type="ARBA" id="ARBA00004651"/>
    </source>
</evidence>
<keyword evidence="5 11" id="KW-0597">Phosphoprotein</keyword>
<dbReference type="SMART" id="SM00388">
    <property type="entry name" value="HisKA"/>
    <property type="match status" value="1"/>
</dbReference>